<evidence type="ECO:0000313" key="2">
    <source>
        <dbReference type="Proteomes" id="UP001054945"/>
    </source>
</evidence>
<reference evidence="1 2" key="1">
    <citation type="submission" date="2021-06" db="EMBL/GenBank/DDBJ databases">
        <title>Caerostris extrusa draft genome.</title>
        <authorList>
            <person name="Kono N."/>
            <person name="Arakawa K."/>
        </authorList>
    </citation>
    <scope>NUCLEOTIDE SEQUENCE [LARGE SCALE GENOMIC DNA]</scope>
</reference>
<comment type="caution">
    <text evidence="1">The sequence shown here is derived from an EMBL/GenBank/DDBJ whole genome shotgun (WGS) entry which is preliminary data.</text>
</comment>
<dbReference type="Proteomes" id="UP001054945">
    <property type="component" value="Unassembled WGS sequence"/>
</dbReference>
<sequence>MDLLRCGMCNCTITNFNNHKCYYDEHPFDRLVSEMLDYNFGNIHQETPATISHSAEGADFNSSAFMNLTSTLQSSTFPPSTELERHWDVNSTAGTDVRDALSNAVQNENFDYLHSSQGLTFPAAQTFENSDFTSGAENPAMASFTEADTSQLKPAEQPCTNNSAWIQHDTNLSFYNQLPLHLKVWKIHRTFLPHMNLQMNILIYR</sequence>
<accession>A0AAV4TE42</accession>
<protein>
    <submittedName>
        <fullName evidence="1">Uncharacterized protein</fullName>
    </submittedName>
</protein>
<proteinExistence type="predicted"/>
<organism evidence="1 2">
    <name type="scientific">Caerostris extrusa</name>
    <name type="common">Bark spider</name>
    <name type="synonym">Caerostris bankana</name>
    <dbReference type="NCBI Taxonomy" id="172846"/>
    <lineage>
        <taxon>Eukaryota</taxon>
        <taxon>Metazoa</taxon>
        <taxon>Ecdysozoa</taxon>
        <taxon>Arthropoda</taxon>
        <taxon>Chelicerata</taxon>
        <taxon>Arachnida</taxon>
        <taxon>Araneae</taxon>
        <taxon>Araneomorphae</taxon>
        <taxon>Entelegynae</taxon>
        <taxon>Araneoidea</taxon>
        <taxon>Araneidae</taxon>
        <taxon>Caerostris</taxon>
    </lineage>
</organism>
<dbReference type="AlphaFoldDB" id="A0AAV4TE42"/>
<evidence type="ECO:0000313" key="1">
    <source>
        <dbReference type="EMBL" id="GIY43025.1"/>
    </source>
</evidence>
<gene>
    <name evidence="1" type="ORF">CEXT_117251</name>
</gene>
<dbReference type="EMBL" id="BPLR01010920">
    <property type="protein sequence ID" value="GIY43025.1"/>
    <property type="molecule type" value="Genomic_DNA"/>
</dbReference>
<name>A0AAV4TE42_CAEEX</name>
<keyword evidence="2" id="KW-1185">Reference proteome</keyword>